<proteinExistence type="predicted"/>
<sequence>MQFGHRVRIDQQDRQLGLRMDAQPGEGELRQLHQRQFVDFGTRLVVDLDHRFPRCPREVKASAKVESYRS</sequence>
<protein>
    <submittedName>
        <fullName evidence="1">Uncharacterized protein</fullName>
    </submittedName>
</protein>
<dbReference type="AlphaFoldDB" id="A0A645CF02"/>
<comment type="caution">
    <text evidence="1">The sequence shown here is derived from an EMBL/GenBank/DDBJ whole genome shotgun (WGS) entry which is preliminary data.</text>
</comment>
<accession>A0A645CF02</accession>
<evidence type="ECO:0000313" key="1">
    <source>
        <dbReference type="EMBL" id="MPM75537.1"/>
    </source>
</evidence>
<gene>
    <name evidence="1" type="ORF">SDC9_122530</name>
</gene>
<dbReference type="EMBL" id="VSSQ01026691">
    <property type="protein sequence ID" value="MPM75537.1"/>
    <property type="molecule type" value="Genomic_DNA"/>
</dbReference>
<organism evidence="1">
    <name type="scientific">bioreactor metagenome</name>
    <dbReference type="NCBI Taxonomy" id="1076179"/>
    <lineage>
        <taxon>unclassified sequences</taxon>
        <taxon>metagenomes</taxon>
        <taxon>ecological metagenomes</taxon>
    </lineage>
</organism>
<name>A0A645CF02_9ZZZZ</name>
<reference evidence="1" key="1">
    <citation type="submission" date="2019-08" db="EMBL/GenBank/DDBJ databases">
        <authorList>
            <person name="Kucharzyk K."/>
            <person name="Murdoch R.W."/>
            <person name="Higgins S."/>
            <person name="Loffler F."/>
        </authorList>
    </citation>
    <scope>NUCLEOTIDE SEQUENCE</scope>
</reference>